<dbReference type="InterPro" id="IPR037219">
    <property type="entry name" value="Peptidase_M41-like"/>
</dbReference>
<dbReference type="Pfam" id="PF00079">
    <property type="entry name" value="Serpin"/>
    <property type="match status" value="2"/>
</dbReference>
<accession>A0A914GW59</accession>
<dbReference type="Gene3D" id="1.20.58.760">
    <property type="entry name" value="Peptidase M41"/>
    <property type="match status" value="1"/>
</dbReference>
<dbReference type="GO" id="GO:0006508">
    <property type="term" value="P:proteolysis"/>
    <property type="evidence" value="ECO:0007669"/>
    <property type="project" value="InterPro"/>
</dbReference>
<dbReference type="GO" id="GO:0004176">
    <property type="term" value="F:ATP-dependent peptidase activity"/>
    <property type="evidence" value="ECO:0007669"/>
    <property type="project" value="InterPro"/>
</dbReference>
<dbReference type="InterPro" id="IPR000642">
    <property type="entry name" value="Peptidase_M41"/>
</dbReference>
<dbReference type="GO" id="GO:0004222">
    <property type="term" value="F:metalloendopeptidase activity"/>
    <property type="evidence" value="ECO:0007669"/>
    <property type="project" value="InterPro"/>
</dbReference>
<comment type="similarity">
    <text evidence="1">Belongs to the serpin family.</text>
</comment>
<sequence>MVLTNAVYFKGEWANKFNAHKSKQKTFHIDENNTEELDIMSRSAMLINSRITSSNFSACPTEVVKCSLQVELPKFKLESTHDLNEPLAKLGMSTAFSNSANFEGIAVTDEPLKIDKMVQKAFIERAIPGDDQQPSLLRRTATHEAGHVLSYWLMEQADPVTDVTIVGRGISLGCTNIAIRPLYTRAQMFARLVGTVGGAMAEQICHETILLAGDDAVKARKLAHTLAYSLEGLNEPSVPFVSAAQLPINNEIHHRILVLLETAKERVLVGFSQPLTRQLLEHLAVTLLQQRTMNRQQLIAVLGPPIGAHLQN</sequence>
<evidence type="ECO:0000259" key="2">
    <source>
        <dbReference type="Pfam" id="PF00079"/>
    </source>
</evidence>
<feature type="domain" description="Peptidase M41" evidence="3">
    <location>
        <begin position="138"/>
        <end position="225"/>
    </location>
</feature>
<proteinExistence type="inferred from homology"/>
<dbReference type="SUPFAM" id="SSF56574">
    <property type="entry name" value="Serpins"/>
    <property type="match status" value="1"/>
</dbReference>
<reference evidence="5" key="1">
    <citation type="submission" date="2022-11" db="UniProtKB">
        <authorList>
            <consortium name="WormBaseParasite"/>
        </authorList>
    </citation>
    <scope>IDENTIFICATION</scope>
</reference>
<evidence type="ECO:0000256" key="1">
    <source>
        <dbReference type="ARBA" id="ARBA00009500"/>
    </source>
</evidence>
<dbReference type="PANTHER" id="PTHR11461">
    <property type="entry name" value="SERINE PROTEASE INHIBITOR, SERPIN"/>
    <property type="match status" value="1"/>
</dbReference>
<dbReference type="Pfam" id="PF01434">
    <property type="entry name" value="Peptidase_M41"/>
    <property type="match status" value="1"/>
</dbReference>
<dbReference type="Proteomes" id="UP000887572">
    <property type="component" value="Unplaced"/>
</dbReference>
<dbReference type="GO" id="GO:0004867">
    <property type="term" value="F:serine-type endopeptidase inhibitor activity"/>
    <property type="evidence" value="ECO:0007669"/>
    <property type="project" value="InterPro"/>
</dbReference>
<dbReference type="AlphaFoldDB" id="A0A914GW59"/>
<dbReference type="PANTHER" id="PTHR11461:SF211">
    <property type="entry name" value="GH10112P-RELATED"/>
    <property type="match status" value="1"/>
</dbReference>
<feature type="domain" description="Serpin" evidence="2">
    <location>
        <begin position="66"/>
        <end position="124"/>
    </location>
</feature>
<dbReference type="InterPro" id="IPR036186">
    <property type="entry name" value="Serpin_sf"/>
</dbReference>
<dbReference type="Gene3D" id="3.30.497.10">
    <property type="entry name" value="Antithrombin, subunit I, domain 2"/>
    <property type="match status" value="1"/>
</dbReference>
<name>A0A914GW59_GLORO</name>
<dbReference type="GO" id="GO:0005524">
    <property type="term" value="F:ATP binding"/>
    <property type="evidence" value="ECO:0007669"/>
    <property type="project" value="InterPro"/>
</dbReference>
<protein>
    <submittedName>
        <fullName evidence="5">Uncharacterized protein</fullName>
    </submittedName>
</protein>
<keyword evidence="4" id="KW-1185">Reference proteome</keyword>
<dbReference type="WBParaSite" id="Gr19_v10_g11747.t1">
    <property type="protein sequence ID" value="Gr19_v10_g11747.t1"/>
    <property type="gene ID" value="Gr19_v10_g11747"/>
</dbReference>
<dbReference type="GO" id="GO:0005615">
    <property type="term" value="C:extracellular space"/>
    <property type="evidence" value="ECO:0007669"/>
    <property type="project" value="InterPro"/>
</dbReference>
<evidence type="ECO:0000313" key="4">
    <source>
        <dbReference type="Proteomes" id="UP000887572"/>
    </source>
</evidence>
<evidence type="ECO:0000313" key="5">
    <source>
        <dbReference type="WBParaSite" id="Gr19_v10_g11747.t1"/>
    </source>
</evidence>
<dbReference type="InterPro" id="IPR042185">
    <property type="entry name" value="Serpin_sf_2"/>
</dbReference>
<dbReference type="InterPro" id="IPR042178">
    <property type="entry name" value="Serpin_sf_1"/>
</dbReference>
<dbReference type="SUPFAM" id="SSF140990">
    <property type="entry name" value="FtsH protease domain-like"/>
    <property type="match status" value="1"/>
</dbReference>
<dbReference type="InterPro" id="IPR000215">
    <property type="entry name" value="Serpin_fam"/>
</dbReference>
<dbReference type="Gene3D" id="2.30.39.10">
    <property type="entry name" value="Alpha-1-antitrypsin, domain 1"/>
    <property type="match status" value="2"/>
</dbReference>
<organism evidence="4 5">
    <name type="scientific">Globodera rostochiensis</name>
    <name type="common">Golden nematode worm</name>
    <name type="synonym">Heterodera rostochiensis</name>
    <dbReference type="NCBI Taxonomy" id="31243"/>
    <lineage>
        <taxon>Eukaryota</taxon>
        <taxon>Metazoa</taxon>
        <taxon>Ecdysozoa</taxon>
        <taxon>Nematoda</taxon>
        <taxon>Chromadorea</taxon>
        <taxon>Rhabditida</taxon>
        <taxon>Tylenchina</taxon>
        <taxon>Tylenchomorpha</taxon>
        <taxon>Tylenchoidea</taxon>
        <taxon>Heteroderidae</taxon>
        <taxon>Heteroderinae</taxon>
        <taxon>Globodera</taxon>
    </lineage>
</organism>
<feature type="domain" description="Serpin" evidence="2">
    <location>
        <begin position="1"/>
        <end position="48"/>
    </location>
</feature>
<dbReference type="InterPro" id="IPR023796">
    <property type="entry name" value="Serpin_dom"/>
</dbReference>
<evidence type="ECO:0000259" key="3">
    <source>
        <dbReference type="Pfam" id="PF01434"/>
    </source>
</evidence>